<dbReference type="Proteomes" id="UP001500503">
    <property type="component" value="Unassembled WGS sequence"/>
</dbReference>
<protein>
    <submittedName>
        <fullName evidence="2">Alpha/beta fold hydrolase</fullName>
    </submittedName>
</protein>
<accession>A0ABP8PKV7</accession>
<dbReference type="EMBL" id="BAABHF010000015">
    <property type="protein sequence ID" value="GAA4489028.1"/>
    <property type="molecule type" value="Genomic_DNA"/>
</dbReference>
<dbReference type="RefSeq" id="WP_345460292.1">
    <property type="nucleotide sequence ID" value="NZ_BAABHF010000015.1"/>
</dbReference>
<feature type="domain" description="Serine aminopeptidase S33" evidence="1">
    <location>
        <begin position="165"/>
        <end position="216"/>
    </location>
</feature>
<dbReference type="SUPFAM" id="SSF53474">
    <property type="entry name" value="alpha/beta-Hydrolases"/>
    <property type="match status" value="1"/>
</dbReference>
<dbReference type="Gene3D" id="3.40.50.1820">
    <property type="entry name" value="alpha/beta hydrolase"/>
    <property type="match status" value="1"/>
</dbReference>
<keyword evidence="2" id="KW-0378">Hydrolase</keyword>
<dbReference type="GO" id="GO:0016787">
    <property type="term" value="F:hydrolase activity"/>
    <property type="evidence" value="ECO:0007669"/>
    <property type="project" value="UniProtKB-KW"/>
</dbReference>
<dbReference type="InterPro" id="IPR022742">
    <property type="entry name" value="Hydrolase_4"/>
</dbReference>
<proteinExistence type="predicted"/>
<dbReference type="InterPro" id="IPR051044">
    <property type="entry name" value="MAG_DAG_Lipase"/>
</dbReference>
<dbReference type="PANTHER" id="PTHR11614">
    <property type="entry name" value="PHOSPHOLIPASE-RELATED"/>
    <property type="match status" value="1"/>
</dbReference>
<evidence type="ECO:0000259" key="1">
    <source>
        <dbReference type="Pfam" id="PF12146"/>
    </source>
</evidence>
<keyword evidence="3" id="KW-1185">Reference proteome</keyword>
<dbReference type="Pfam" id="PF12146">
    <property type="entry name" value="Hydrolase_4"/>
    <property type="match status" value="1"/>
</dbReference>
<sequence>MTEPATLPTIHSWPPAGDLHPRGTVVLFPGRGEHGGVYERLGRRLSADAYAVHAADSTPGDDLETLARLVDEIGATATGPIVLAGSDTGALQALALAAAQDRPPDGVIVAGLAAFGTTPQSSWADELEARTACPAHRRRLTDDIRFVRGSLAAPPPAALLSAELPLDRIGLPVLLLHGDADPVTPPATARSIAARLPAAELGIVRRGRHDVLNDIDHRSVAAHVVQWLERLRSGPDRGPVVVVETLS</sequence>
<evidence type="ECO:0000313" key="3">
    <source>
        <dbReference type="Proteomes" id="UP001500503"/>
    </source>
</evidence>
<dbReference type="InterPro" id="IPR029058">
    <property type="entry name" value="AB_hydrolase_fold"/>
</dbReference>
<name>A0ABP8PKV7_9ACTN</name>
<gene>
    <name evidence="2" type="ORF">GCM10023191_019170</name>
</gene>
<comment type="caution">
    <text evidence="2">The sequence shown here is derived from an EMBL/GenBank/DDBJ whole genome shotgun (WGS) entry which is preliminary data.</text>
</comment>
<organism evidence="2 3">
    <name type="scientific">Actinoallomurus oryzae</name>
    <dbReference type="NCBI Taxonomy" id="502180"/>
    <lineage>
        <taxon>Bacteria</taxon>
        <taxon>Bacillati</taxon>
        <taxon>Actinomycetota</taxon>
        <taxon>Actinomycetes</taxon>
        <taxon>Streptosporangiales</taxon>
        <taxon>Thermomonosporaceae</taxon>
        <taxon>Actinoallomurus</taxon>
    </lineage>
</organism>
<evidence type="ECO:0000313" key="2">
    <source>
        <dbReference type="EMBL" id="GAA4489028.1"/>
    </source>
</evidence>
<reference evidence="3" key="1">
    <citation type="journal article" date="2019" name="Int. J. Syst. Evol. Microbiol.">
        <title>The Global Catalogue of Microorganisms (GCM) 10K type strain sequencing project: providing services to taxonomists for standard genome sequencing and annotation.</title>
        <authorList>
            <consortium name="The Broad Institute Genomics Platform"/>
            <consortium name="The Broad Institute Genome Sequencing Center for Infectious Disease"/>
            <person name="Wu L."/>
            <person name="Ma J."/>
        </authorList>
    </citation>
    <scope>NUCLEOTIDE SEQUENCE [LARGE SCALE GENOMIC DNA]</scope>
    <source>
        <strain evidence="3">JCM 17933</strain>
    </source>
</reference>